<keyword evidence="3" id="KW-0862">Zinc</keyword>
<feature type="compositionally biased region" description="Low complexity" evidence="6">
    <location>
        <begin position="16"/>
        <end position="28"/>
    </location>
</feature>
<evidence type="ECO:0000313" key="10">
    <source>
        <dbReference type="EMBL" id="CAF1443445.1"/>
    </source>
</evidence>
<feature type="coiled-coil region" evidence="5">
    <location>
        <begin position="86"/>
        <end position="141"/>
    </location>
</feature>
<feature type="domain" description="FYVE-type" evidence="8">
    <location>
        <begin position="832"/>
        <end position="891"/>
    </location>
</feature>
<reference evidence="9" key="1">
    <citation type="submission" date="2021-02" db="EMBL/GenBank/DDBJ databases">
        <authorList>
            <person name="Nowell W R."/>
        </authorList>
    </citation>
    <scope>NUCLEOTIDE SEQUENCE</scope>
</reference>
<dbReference type="AlphaFoldDB" id="A0A814CMC4"/>
<dbReference type="InterPro" id="IPR000306">
    <property type="entry name" value="Znf_FYVE"/>
</dbReference>
<keyword evidence="12" id="KW-1185">Reference proteome</keyword>
<dbReference type="CDD" id="cd15730">
    <property type="entry name" value="FYVE_EEA1"/>
    <property type="match status" value="1"/>
</dbReference>
<evidence type="ECO:0000256" key="2">
    <source>
        <dbReference type="ARBA" id="ARBA00022771"/>
    </source>
</evidence>
<keyword evidence="5" id="KW-0175">Coiled coil</keyword>
<comment type="caution">
    <text evidence="9">The sequence shown here is derived from an EMBL/GenBank/DDBJ whole genome shotgun (WGS) entry which is preliminary data.</text>
</comment>
<evidence type="ECO:0000313" key="9">
    <source>
        <dbReference type="EMBL" id="CAF0942159.1"/>
    </source>
</evidence>
<dbReference type="PROSITE" id="PS50157">
    <property type="entry name" value="ZINC_FINGER_C2H2_2"/>
    <property type="match status" value="1"/>
</dbReference>
<keyword evidence="2 4" id="KW-0863">Zinc-finger</keyword>
<evidence type="ECO:0000256" key="1">
    <source>
        <dbReference type="ARBA" id="ARBA00022723"/>
    </source>
</evidence>
<dbReference type="Proteomes" id="UP000663870">
    <property type="component" value="Unassembled WGS sequence"/>
</dbReference>
<proteinExistence type="predicted"/>
<evidence type="ECO:0000256" key="6">
    <source>
        <dbReference type="SAM" id="MobiDB-lite"/>
    </source>
</evidence>
<feature type="coiled-coil region" evidence="5">
    <location>
        <begin position="786"/>
        <end position="827"/>
    </location>
</feature>
<evidence type="ECO:0000259" key="8">
    <source>
        <dbReference type="PROSITE" id="PS50178"/>
    </source>
</evidence>
<name>A0A814CMC4_9BILA</name>
<dbReference type="InterPro" id="IPR013087">
    <property type="entry name" value="Znf_C2H2_type"/>
</dbReference>
<feature type="coiled-coil region" evidence="5">
    <location>
        <begin position="638"/>
        <end position="754"/>
    </location>
</feature>
<dbReference type="SUPFAM" id="SSF57903">
    <property type="entry name" value="FYVE/PHD zinc finger"/>
    <property type="match status" value="1"/>
</dbReference>
<dbReference type="EMBL" id="CAJNOL010001965">
    <property type="protein sequence ID" value="CAF1443445.1"/>
    <property type="molecule type" value="Genomic_DNA"/>
</dbReference>
<dbReference type="Gene3D" id="3.30.40.10">
    <property type="entry name" value="Zinc/RING finger domain, C3HC4 (zinc finger)"/>
    <property type="match status" value="1"/>
</dbReference>
<protein>
    <recommendedName>
        <fullName evidence="13">Early endosome antigen 1</fullName>
    </recommendedName>
</protein>
<gene>
    <name evidence="10" type="ORF">JXQ802_LOCUS37141</name>
    <name evidence="9" type="ORF">PYM288_LOCUS11652</name>
</gene>
<feature type="domain" description="C2H2-type" evidence="7">
    <location>
        <begin position="37"/>
        <end position="61"/>
    </location>
</feature>
<evidence type="ECO:0000259" key="7">
    <source>
        <dbReference type="PROSITE" id="PS50157"/>
    </source>
</evidence>
<dbReference type="Pfam" id="PF01363">
    <property type="entry name" value="FYVE"/>
    <property type="match status" value="1"/>
</dbReference>
<keyword evidence="1" id="KW-0479">Metal-binding</keyword>
<accession>A0A814CMC4</accession>
<evidence type="ECO:0000313" key="11">
    <source>
        <dbReference type="Proteomes" id="UP000663854"/>
    </source>
</evidence>
<dbReference type="Gene3D" id="1.20.5.1160">
    <property type="entry name" value="Vasodilator-stimulated phosphoprotein"/>
    <property type="match status" value="1"/>
</dbReference>
<organism evidence="9 11">
    <name type="scientific">Rotaria sordida</name>
    <dbReference type="NCBI Taxonomy" id="392033"/>
    <lineage>
        <taxon>Eukaryota</taxon>
        <taxon>Metazoa</taxon>
        <taxon>Spiralia</taxon>
        <taxon>Gnathifera</taxon>
        <taxon>Rotifera</taxon>
        <taxon>Eurotatoria</taxon>
        <taxon>Bdelloidea</taxon>
        <taxon>Philodinida</taxon>
        <taxon>Philodinidae</taxon>
        <taxon>Rotaria</taxon>
    </lineage>
</organism>
<dbReference type="EMBL" id="CAJNOH010000201">
    <property type="protein sequence ID" value="CAF0942159.1"/>
    <property type="molecule type" value="Genomic_DNA"/>
</dbReference>
<dbReference type="InterPro" id="IPR011011">
    <property type="entry name" value="Znf_FYVE_PHD"/>
</dbReference>
<dbReference type="PANTHER" id="PTHR46753:SF3">
    <property type="entry name" value="PDZ DOMAIN-CONTAINING PROTEIN"/>
    <property type="match status" value="1"/>
</dbReference>
<evidence type="ECO:0000256" key="5">
    <source>
        <dbReference type="SAM" id="Coils"/>
    </source>
</evidence>
<dbReference type="PROSITE" id="PS00028">
    <property type="entry name" value="ZINC_FINGER_C2H2_1"/>
    <property type="match status" value="1"/>
</dbReference>
<dbReference type="PANTHER" id="PTHR46753">
    <property type="entry name" value="FYVE AND COILED-COIL DOMAIN-CONTAINING PROTEIN 1"/>
    <property type="match status" value="1"/>
</dbReference>
<dbReference type="GO" id="GO:0008270">
    <property type="term" value="F:zinc ion binding"/>
    <property type="evidence" value="ECO:0007669"/>
    <property type="project" value="UniProtKB-KW"/>
</dbReference>
<dbReference type="SMART" id="SM00064">
    <property type="entry name" value="FYVE"/>
    <property type="match status" value="1"/>
</dbReference>
<evidence type="ECO:0008006" key="13">
    <source>
        <dbReference type="Google" id="ProtNLM"/>
    </source>
</evidence>
<feature type="coiled-coil region" evidence="5">
    <location>
        <begin position="278"/>
        <end position="550"/>
    </location>
</feature>
<dbReference type="InterPro" id="IPR017455">
    <property type="entry name" value="Znf_FYVE-rel"/>
</dbReference>
<dbReference type="InterPro" id="IPR013083">
    <property type="entry name" value="Znf_RING/FYVE/PHD"/>
</dbReference>
<evidence type="ECO:0000313" key="12">
    <source>
        <dbReference type="Proteomes" id="UP000663870"/>
    </source>
</evidence>
<feature type="region of interest" description="Disordered" evidence="6">
    <location>
        <begin position="1"/>
        <end position="29"/>
    </location>
</feature>
<evidence type="ECO:0000256" key="4">
    <source>
        <dbReference type="PROSITE-ProRule" id="PRU00042"/>
    </source>
</evidence>
<dbReference type="PROSITE" id="PS50178">
    <property type="entry name" value="ZF_FYVE"/>
    <property type="match status" value="1"/>
</dbReference>
<dbReference type="Proteomes" id="UP000663854">
    <property type="component" value="Unassembled WGS sequence"/>
</dbReference>
<dbReference type="Gene3D" id="1.20.5.390">
    <property type="entry name" value="L1 transposable element, trimerization domain"/>
    <property type="match status" value="1"/>
</dbReference>
<evidence type="ECO:0000256" key="3">
    <source>
        <dbReference type="ARBA" id="ARBA00022833"/>
    </source>
</evidence>
<sequence length="892" mass="105996">MSGLFNRLKSRKSVSHHTNNNENESTTSAPAFDEEGFLCPICHHKFNDHISLEQHYTQIHAQGLIEESNRDIAILKQQFIVSEESRVILSTELMQQKQRADDLEEELQLLQKHLKATQTKVAEQSQEIANLKATKDIYDAQFANFTDELLNTQAQLKEKDHQVATLCDDLIPRSTNDDVDVLKRELIIVQQRMDEISLEKEQEIEKLRFALMENYQYTEKLNQLENIFNQNLLIYNEMISENTSQIEIGINEIKQFIKLTRERKEKFEIVIKYMRNCRTENQTQIEQLQQTNIQLNNELEQRKQFNDKLSNDLQIEQKQTNSYRNQIESLTNEIHELEKTLNELQNEKNQLIQTKFDGDENDERQNFVRQITQEKNQYEQQIKEFRIQIKQINNERQQIQDEFDHVSKQYSQITYEKNQLENDQTRLNHEIDLLRKQLDDNNKDKEQQINELKHELSTVRKQYTNIEANFQKANEYNNNQKQEIERLKNDLTEQNHRLEHEKNELKQTINQYELISTEIELQLTTIQNEKNNIEQQLQTQQQIIEQLNMKLDQKDDYIKRLSAGIHRAHKIYQNLQQNIHANQMNLLTIIEQAEQESHTIRAQTLEQIREEFTNYLTIVHTIITDSKTKLEKQTEIDNLKLLEQQQQTEKQLNTVKHEYDKLMKEYQEQKQNFEIQSGELNHKLLQVSESSSNATQSLDLQREKYEKQINSLEYELESRTKKHEMQLSALTENLATVRSELRTTNEKLSNVEQIKSEKTDIEARLIVSQDERRVLLERSLANENKYEKLIFENNQLTKKNIELESALQEIAREYQVLQIQTNTLNQRRWLNDDDVHACRKCDQIFTVTQRKHHCRNCGNIFCDNCSSKTAVVAASSKKPQRVCDQCYKDLTS</sequence>